<reference evidence="1" key="1">
    <citation type="journal article" date="2020" name="Nature">
        <title>Giant virus diversity and host interactions through global metagenomics.</title>
        <authorList>
            <person name="Schulz F."/>
            <person name="Roux S."/>
            <person name="Paez-Espino D."/>
            <person name="Jungbluth S."/>
            <person name="Walsh D.A."/>
            <person name="Denef V.J."/>
            <person name="McMahon K.D."/>
            <person name="Konstantinidis K.T."/>
            <person name="Eloe-Fadrosh E.A."/>
            <person name="Kyrpides N.C."/>
            <person name="Woyke T."/>
        </authorList>
    </citation>
    <scope>NUCLEOTIDE SEQUENCE</scope>
    <source>
        <strain evidence="1">GVMAG-S-3300013014-104</strain>
    </source>
</reference>
<name>A0A6C0KPG1_9ZZZZ</name>
<accession>A0A6C0KPG1</accession>
<dbReference type="InterPro" id="IPR036236">
    <property type="entry name" value="Znf_C2H2_sf"/>
</dbReference>
<dbReference type="SUPFAM" id="SSF57667">
    <property type="entry name" value="beta-beta-alpha zinc fingers"/>
    <property type="match status" value="1"/>
</dbReference>
<dbReference type="AlphaFoldDB" id="A0A6C0KPG1"/>
<dbReference type="EMBL" id="MN740944">
    <property type="protein sequence ID" value="QHU19061.1"/>
    <property type="molecule type" value="Genomic_DNA"/>
</dbReference>
<evidence type="ECO:0000313" key="1">
    <source>
        <dbReference type="EMBL" id="QHU19061.1"/>
    </source>
</evidence>
<organism evidence="1">
    <name type="scientific">viral metagenome</name>
    <dbReference type="NCBI Taxonomy" id="1070528"/>
    <lineage>
        <taxon>unclassified sequences</taxon>
        <taxon>metagenomes</taxon>
        <taxon>organismal metagenomes</taxon>
    </lineage>
</organism>
<sequence length="297" mass="34689">MLLNLVPKIPSCFECKICYYSTSRQSQYERHLTTDKHKKHQKSTISDKKSSDYICHCGKVYKERTGLWRHKQKCNNHNSNISASENVESLVQHLMKENSDFKQLIIDQNKQMIELAKNAGHNNITNNTTNNNFNLNFFLNETCKDAMNIMDFVNQLNVSNIDLEETGRLGFSEGISKIFINGLKNLDIPDRPIHCSDFKRETLYIKDQDQWSKETDDKVLLTSAIKQIAHKNIKQIKEWTKEHPHFNDSNSKQNDRYLNIVKESMSGSTQEETKKNYLKIIKNITRETIIDKNIKTK</sequence>
<evidence type="ECO:0008006" key="2">
    <source>
        <dbReference type="Google" id="ProtNLM"/>
    </source>
</evidence>
<proteinExistence type="predicted"/>
<protein>
    <recommendedName>
        <fullName evidence="2">C2H2-type domain-containing protein</fullName>
    </recommendedName>
</protein>